<sequence>MPRAAPAPPASPPVPATPPSSPQLPPRPPLAPPPMPEFLITHVAPLFLRRPDTSAGGTGSSSTGAERVIVYGRFDVAAAAAGGTGDGGAAAGGSGGVTFTCIFRLAPDSNGSSGTGWQYNNSVVLKASATSLSCLAPPTPPPAPPPGSADATPIRLQLQVARSPARVASLPEEILPYDPPLTYYEACPADCSGRGMCMMGVCSCQADWRGADCATPAPDIAITGLGSVEGSSSPESDVMPGPGGLPRFTLLERGAWRAQPLVSLKAAGPGGDGADAGALSWSLTKVVSSSGGYSVEAAASLEGVGMRIDAATGAIEWPSVAVGAPLVVSLVPAAGVSSGGNGNGNGSSATAASPSASLLATVTVAVTALTAWGKSATYTLQLAVVPLYGVAELRVPAAGSTGAGNGGSSSEAATATAPVVAAGGLCAMAGRLGYSPQALAWLESAKLAAGAGAAAPQLPGLGGLNVTMQIWQVAAAAAAAAAAVGGGAGGAAANSSLVSVLDSISSSGSGSGSGGVDDNWFDASWKIPVGLSGAVNVFAYPTAWIQQAAASGGSSAATQPLSQQLTLAVASLEVAIATAAWARLDPRQAAPTLHMAPGGGEGGSVLLQPFARAIGSLQDVQDLQVNISIRRFAPALSLPGTGAAGAAGGLKADAVLPAEPATTVCTAGEGLAGGLLDGATTARLCGGGGDGPAASQAAVAGLGLQLQTAVDLGAVGDYEVSITVRGSASGATSSLLLRVVVDEPRVALVTDPPGSRLAVVLRPGGVTSVQVTLTNSGNVASGPLVLSQPLPGAWCTVSTPSPVPSLAPGADTTLTYQFRAPDGAPLGSVFRSTEYIMGSAAAGDSSGGTAPQTPLLELRTELTVALEPLGDLQVAVVDEFTTYDPAEPKVAGARLVLTSSGGSIAAEGRTNASGIFVFTDLLAGAAYTLTASATNHTSATRAVTITGGPRSLRVFLPRTAVRVTFAVVPSPFKEEVTFVSHIEYVTFVPMPVVIMDPPLLIVDDMIAAGGQTMRLTNMGLVAAFNVRLKLPYTSQMFRTNFLSATWVQIENVTVPAGSPESVASVMFFPPGSEADTAWASAEGAAAPPTAAASSGNINSTSSSNSTAVAVPEDGGRTYWVMVIGRMPAISELVIEISTSATQAYVDMIRNPGGSGRHRRSLQYGGGGYCSLAETAYMLLTDPCDRAKTAWGWNIPMKFRPAPASCGRWGSGAVGTYHDQWGNGNGGGGFPRGIMSSDNSNIGWPGDFNIFCDACIKELFDAAKCLLDPTSGFKDFSRKQVWNLIIKCSENGKRVCVAEFILTVAENIPKYGCIVKVIKCKPIKDAIGNGINGLMGWGKHRHHHHRSRQLLELGQSVQAPKEPDPGSPEAVMASLMQGGAGGAPFSEAKGGGGLDTPKGRLVQRWSVALTALYVAALEAYGEAYFTEWLESKAPLELRQQWQAAWADATADRSPAGMGIDWVAEAPALLGPAYDGLVTAAARTAAIARWNATYAGGVEFAAPAGALAAGLLPIDTALMESALQLYAHESEAAAGMGFTSLEHALADACDAVAAVHIAAAVGAGDGFTCARVVIRIDQRLVLTRQAFEASLVFDNTDGNTALGNITVTLTAWLKDNGTIATRAFAFGEPRIEGFEIEGGGGGAPASSANGTATSNTSSLALVSASPAARSWSLPAGARGAAYWTLIPRDAAALAGDTWYDIGGEITYTPQAADGAGVSQQLPAETIPLEPADVRVSPEGRLAVRYYIEKLVQGDNPFTPEPEPSVPAAFVTLLSNIGTGPLAGLAMDSAQPAIVENEKGLLVRFNITAVTVNGLQQPRALRADIGDVAPGRSAMVIWKLRASLQGTFSAINATYTSRNPLNDPSLSSVASLDIFDMLHLVYLEDGAGGLLDDGLPDMLVTGGGSDKGSPYVPTNTSSATMDAALPLPSSIHSSAGGAVVPVRVVPEEAVAEVAAAAAAAGSSAAGAVEMRVRIDGSKLLPSGGGAGGSGGAQCTGGVNGSSSAAAEGCSSSGWWYLRVHTPDVLKPSSRWVVSAAAVAVAEPAGAAAGAAGGGGGTEAALRVPYNAWATYRAYKNAAAALDVVQVLYDGFVPGGGAAYEVRLTFLPRTDFTEAAVEDGGGGGPGEAAAPPLAPPARMRPPSPAPSPAPPRSPDTPPTAPPSPSPPPPDPPSPAAPGLPPPSPPLAPPPPSPAPSPPSPPRRRRRRRHRRHRHHRRPPPPPPPPRPPPSPVPPRPPSPPTARRAPAPQVVRLNPPPARRPPQKKQRQQ</sequence>
<dbReference type="PANTHER" id="PTHR24216:SF65">
    <property type="entry name" value="PAXILLIN-LIKE PROTEIN 1"/>
    <property type="match status" value="1"/>
</dbReference>
<gene>
    <name evidence="2" type="ORF">HXX76_012598</name>
</gene>
<evidence type="ECO:0000256" key="1">
    <source>
        <dbReference type="SAM" id="MobiDB-lite"/>
    </source>
</evidence>
<reference evidence="2" key="1">
    <citation type="journal article" date="2020" name="bioRxiv">
        <title>Comparative genomics of Chlamydomonas.</title>
        <authorList>
            <person name="Craig R.J."/>
            <person name="Hasan A.R."/>
            <person name="Ness R.W."/>
            <person name="Keightley P.D."/>
        </authorList>
    </citation>
    <scope>NUCLEOTIDE SEQUENCE</scope>
    <source>
        <strain evidence="2">SAG 7.73</strain>
    </source>
</reference>
<keyword evidence="3" id="KW-1185">Reference proteome</keyword>
<feature type="region of interest" description="Disordered" evidence="1">
    <location>
        <begin position="2111"/>
        <end position="2265"/>
    </location>
</feature>
<dbReference type="Proteomes" id="UP000650467">
    <property type="component" value="Unassembled WGS sequence"/>
</dbReference>
<proteinExistence type="predicted"/>
<feature type="compositionally biased region" description="Pro residues" evidence="1">
    <location>
        <begin position="2215"/>
        <end position="2236"/>
    </location>
</feature>
<feature type="region of interest" description="Disordered" evidence="1">
    <location>
        <begin position="1"/>
        <end position="36"/>
    </location>
</feature>
<feature type="compositionally biased region" description="Basic residues" evidence="1">
    <location>
        <begin position="2197"/>
        <end position="2214"/>
    </location>
</feature>
<protein>
    <recommendedName>
        <fullName evidence="4">EGF-like domain-containing protein</fullName>
    </recommendedName>
</protein>
<dbReference type="EMBL" id="JAEHOC010000043">
    <property type="protein sequence ID" value="KAG2427087.1"/>
    <property type="molecule type" value="Genomic_DNA"/>
</dbReference>
<name>A0A835SH22_CHLIN</name>
<dbReference type="PANTHER" id="PTHR24216">
    <property type="entry name" value="PAXILLIN-RELATED"/>
    <property type="match status" value="1"/>
</dbReference>
<comment type="caution">
    <text evidence="2">The sequence shown here is derived from an EMBL/GenBank/DDBJ whole genome shotgun (WGS) entry which is preliminary data.</text>
</comment>
<dbReference type="SUPFAM" id="SSF49478">
    <property type="entry name" value="Cna protein B-type domain"/>
    <property type="match status" value="1"/>
</dbReference>
<accession>A0A835SH22</accession>
<dbReference type="Gene3D" id="2.60.40.1120">
    <property type="entry name" value="Carboxypeptidase-like, regulatory domain"/>
    <property type="match status" value="1"/>
</dbReference>
<feature type="region of interest" description="Disordered" evidence="1">
    <location>
        <begin position="1089"/>
        <end position="1108"/>
    </location>
</feature>
<evidence type="ECO:0008006" key="4">
    <source>
        <dbReference type="Google" id="ProtNLM"/>
    </source>
</evidence>
<dbReference type="OrthoDB" id="548234at2759"/>
<feature type="compositionally biased region" description="Pro residues" evidence="1">
    <location>
        <begin position="2128"/>
        <end position="2196"/>
    </location>
</feature>
<dbReference type="Pfam" id="PF23106">
    <property type="entry name" value="EGF_Teneurin"/>
    <property type="match status" value="1"/>
</dbReference>
<dbReference type="Gene3D" id="2.10.25.10">
    <property type="entry name" value="Laminin"/>
    <property type="match status" value="1"/>
</dbReference>
<evidence type="ECO:0000313" key="2">
    <source>
        <dbReference type="EMBL" id="KAG2427087.1"/>
    </source>
</evidence>
<evidence type="ECO:0000313" key="3">
    <source>
        <dbReference type="Proteomes" id="UP000650467"/>
    </source>
</evidence>
<organism evidence="2 3">
    <name type="scientific">Chlamydomonas incerta</name>
    <dbReference type="NCBI Taxonomy" id="51695"/>
    <lineage>
        <taxon>Eukaryota</taxon>
        <taxon>Viridiplantae</taxon>
        <taxon>Chlorophyta</taxon>
        <taxon>core chlorophytes</taxon>
        <taxon>Chlorophyceae</taxon>
        <taxon>CS clade</taxon>
        <taxon>Chlamydomonadales</taxon>
        <taxon>Chlamydomonadaceae</taxon>
        <taxon>Chlamydomonas</taxon>
    </lineage>
</organism>